<dbReference type="PANTHER" id="PTHR35569">
    <property type="entry name" value="CYANAMIDE HYDRATASE DDI2-RELATED"/>
    <property type="match status" value="1"/>
</dbReference>
<reference evidence="3" key="1">
    <citation type="submission" date="2022-06" db="EMBL/GenBank/DDBJ databases">
        <title>Amycolatopsis iheyaensis sp. nov., a new species of the genus Amycolatopsis isolated from soil in Iheya island, Japan.</title>
        <authorList>
            <person name="Ngamcharungchit C."/>
            <person name="Kanto H."/>
            <person name="Take A."/>
            <person name="Intra B."/>
            <person name="Matsumoto A."/>
            <person name="Panbangred W."/>
            <person name="Inahashi Y."/>
        </authorList>
    </citation>
    <scope>NUCLEOTIDE SEQUENCE</scope>
    <source>
        <strain evidence="3">OK19-0408</strain>
    </source>
</reference>
<proteinExistence type="predicted"/>
<dbReference type="CDD" id="cd00077">
    <property type="entry name" value="HDc"/>
    <property type="match status" value="1"/>
</dbReference>
<dbReference type="PANTHER" id="PTHR35569:SF1">
    <property type="entry name" value="CYANAMIDE HYDRATASE DDI2-RELATED"/>
    <property type="match status" value="1"/>
</dbReference>
<dbReference type="SUPFAM" id="SSF109604">
    <property type="entry name" value="HD-domain/PDEase-like"/>
    <property type="match status" value="1"/>
</dbReference>
<feature type="compositionally biased region" description="Basic and acidic residues" evidence="1">
    <location>
        <begin position="185"/>
        <end position="199"/>
    </location>
</feature>
<sequence>MDLTSIALPDSPAAGHAVEVATTYSSPAMLNHSMRVYAWAVALGAVHHVEFDAELLFVAAMLHDVGLVAEFDSHTRPFEVAGGHVAWVFAAGAGWPAARRTRLAEVIVRHMLAEVDPAEDPEGFLLSRAAALDIAGRDVTDVPAGLRGEVLARYPRLTLVDEFLRCFHDQAARKPESTAGAAIRNDLDTRMRRNPLDQD</sequence>
<evidence type="ECO:0000256" key="1">
    <source>
        <dbReference type="SAM" id="MobiDB-lite"/>
    </source>
</evidence>
<dbReference type="InterPro" id="IPR003607">
    <property type="entry name" value="HD/PDEase_dom"/>
</dbReference>
<dbReference type="RefSeq" id="WP_257921684.1">
    <property type="nucleotide sequence ID" value="NZ_JAMXQV010000009.1"/>
</dbReference>
<evidence type="ECO:0000313" key="3">
    <source>
        <dbReference type="EMBL" id="MCR6485070.1"/>
    </source>
</evidence>
<dbReference type="SMART" id="SM00471">
    <property type="entry name" value="HDc"/>
    <property type="match status" value="1"/>
</dbReference>
<organism evidence="3 4">
    <name type="scientific">Amycolatopsis iheyensis</name>
    <dbReference type="NCBI Taxonomy" id="2945988"/>
    <lineage>
        <taxon>Bacteria</taxon>
        <taxon>Bacillati</taxon>
        <taxon>Actinomycetota</taxon>
        <taxon>Actinomycetes</taxon>
        <taxon>Pseudonocardiales</taxon>
        <taxon>Pseudonocardiaceae</taxon>
        <taxon>Amycolatopsis</taxon>
    </lineage>
</organism>
<keyword evidence="4" id="KW-1185">Reference proteome</keyword>
<dbReference type="Gene3D" id="1.10.3210.10">
    <property type="entry name" value="Hypothetical protein af1432"/>
    <property type="match status" value="1"/>
</dbReference>
<dbReference type="Pfam" id="PF01966">
    <property type="entry name" value="HD"/>
    <property type="match status" value="1"/>
</dbReference>
<feature type="domain" description="HD/PDEase" evidence="2">
    <location>
        <begin position="25"/>
        <end position="144"/>
    </location>
</feature>
<gene>
    <name evidence="3" type="ORF">M8542_19770</name>
</gene>
<evidence type="ECO:0000313" key="4">
    <source>
        <dbReference type="Proteomes" id="UP001144096"/>
    </source>
</evidence>
<protein>
    <submittedName>
        <fullName evidence="3">HD domain-containing protein</fullName>
    </submittedName>
</protein>
<dbReference type="InterPro" id="IPR006674">
    <property type="entry name" value="HD_domain"/>
</dbReference>
<dbReference type="AlphaFoldDB" id="A0A9X2NHU9"/>
<comment type="caution">
    <text evidence="3">The sequence shown here is derived from an EMBL/GenBank/DDBJ whole genome shotgun (WGS) entry which is preliminary data.</text>
</comment>
<dbReference type="Proteomes" id="UP001144096">
    <property type="component" value="Unassembled WGS sequence"/>
</dbReference>
<name>A0A9X2NHU9_9PSEU</name>
<accession>A0A9X2NHU9</accession>
<feature type="region of interest" description="Disordered" evidence="1">
    <location>
        <begin position="175"/>
        <end position="199"/>
    </location>
</feature>
<evidence type="ECO:0000259" key="2">
    <source>
        <dbReference type="SMART" id="SM00471"/>
    </source>
</evidence>
<dbReference type="EMBL" id="JAMXQV010000009">
    <property type="protein sequence ID" value="MCR6485070.1"/>
    <property type="molecule type" value="Genomic_DNA"/>
</dbReference>